<feature type="DNA-binding region" description="OmpR/PhoB-type" evidence="5">
    <location>
        <begin position="1"/>
        <end position="105"/>
    </location>
</feature>
<evidence type="ECO:0000313" key="9">
    <source>
        <dbReference type="Proteomes" id="UP001500457"/>
    </source>
</evidence>
<keyword evidence="9" id="KW-1185">Reference proteome</keyword>
<dbReference type="Gene3D" id="1.25.40.10">
    <property type="entry name" value="Tetratricopeptide repeat domain"/>
    <property type="match status" value="2"/>
</dbReference>
<dbReference type="SMART" id="SM00862">
    <property type="entry name" value="Trans_reg_C"/>
    <property type="match status" value="1"/>
</dbReference>
<dbReference type="InterPro" id="IPR051677">
    <property type="entry name" value="AfsR-DnrI-RedD_regulator"/>
</dbReference>
<dbReference type="InterPro" id="IPR027417">
    <property type="entry name" value="P-loop_NTPase"/>
</dbReference>
<dbReference type="EMBL" id="BAABHQ010000008">
    <property type="protein sequence ID" value="GAA4879443.1"/>
    <property type="molecule type" value="Genomic_DNA"/>
</dbReference>
<evidence type="ECO:0000256" key="1">
    <source>
        <dbReference type="ARBA" id="ARBA00005820"/>
    </source>
</evidence>
<sequence length="1060" mass="112922">MADVGGGALRLSILGPLRLWRGDVELDAGPRQQAFLLAVLLAAAGRPVSRGELIESIWGEDAPESVVNVIHKYVGALRHLLEPDLPARGSGSYLLRHGEGYLCAAGPDVLDLARFRQLATAAREERDRPEESLDHWIAALGLWRGRAGEGLPRGPAAEALFAALDDEFRDACTAAADLALAVGRSTSVVAPLRLAAATAPWDEPVHAALVTALGAAGRQAEALAVSRAVRARLAEDLGVDPGPLLDDAQRRVLAQETPAGAGAPPPRRRSPAEEAPSGRQGSLVGRAEELAVVRATLRRAAAGDGAHVVVEGEPGVGKTRLLVELAADAAQRGALVVWGRGLDDRGAPTMWPWVQVLHGLVDALPARERESWLAGELGKLVAPGDGAVPDQVLPERRAQFRLFERVVALLGAVAARRAVVLILDDLQWADEASLQLVGHLVTRLPAGVALVGALRDRAPVPDAGLAAALAAASRVPGHRRVRLGPLGASEVAELVHREIGQDLAPGVAHHVYARTAGNPFFVLELSRLLADGGAVTDEAAARVGVPATVRDVVRSRIEGLDESTVRLLQVAALLGRDVRLRVLADVADVEVPRCLDLLGAAEALGIIAPAPEDPSSYRFAHDLVRESVSETTPPRRATRLHRRAADVLERLDTDESTPERVAAHLWAAGPMAGPARTASALIRAGRRAATKSALEAAERSLRAAAQVARSAGLRELELTALAQLTAVAGMRSMYGAALRVLERAEHLARGLGREAEAAGFLYSRWAAHVQALDLDHSTPLARRLLAYGEASDDPIVRAYGLEAWGIEEWDAGRIGEAYRYQSRAVRLLERSRRGGEDPVRRDLELLMTGLLAETTALHGDLGGAQVLLDRLEAIGDDRYAVTVRATIGTRIAAIAGDPETALRDAERGIAVDPEFSYVFLGTYQRLARCWAHALTGHDPVRHTTEARRLVETNLRDPVRSCVATWYGFIGEMCLAASDPDAAAAALDLADHFLATSRQRYAAALLVLLRARVLRARGAAHATVVATAEEGRALALEQEAHLVVHRADALLGELRSDSVRH</sequence>
<dbReference type="InterPro" id="IPR005158">
    <property type="entry name" value="BTAD"/>
</dbReference>
<dbReference type="Pfam" id="PF13191">
    <property type="entry name" value="AAA_16"/>
    <property type="match status" value="1"/>
</dbReference>
<comment type="caution">
    <text evidence="8">The sequence shown here is derived from an EMBL/GenBank/DDBJ whole genome shotgun (WGS) entry which is preliminary data.</text>
</comment>
<evidence type="ECO:0000313" key="8">
    <source>
        <dbReference type="EMBL" id="GAA4879443.1"/>
    </source>
</evidence>
<dbReference type="Pfam" id="PF00486">
    <property type="entry name" value="Trans_reg_C"/>
    <property type="match status" value="1"/>
</dbReference>
<proteinExistence type="inferred from homology"/>
<dbReference type="InterPro" id="IPR001867">
    <property type="entry name" value="OmpR/PhoB-type_DNA-bd"/>
</dbReference>
<evidence type="ECO:0000256" key="4">
    <source>
        <dbReference type="ARBA" id="ARBA00023163"/>
    </source>
</evidence>
<dbReference type="Gene3D" id="1.10.10.10">
    <property type="entry name" value="Winged helix-like DNA-binding domain superfamily/Winged helix DNA-binding domain"/>
    <property type="match status" value="1"/>
</dbReference>
<dbReference type="SUPFAM" id="SSF48452">
    <property type="entry name" value="TPR-like"/>
    <property type="match status" value="1"/>
</dbReference>
<dbReference type="InterPro" id="IPR041664">
    <property type="entry name" value="AAA_16"/>
</dbReference>
<organism evidence="8 9">
    <name type="scientific">Actinomycetospora straminea</name>
    <dbReference type="NCBI Taxonomy" id="663607"/>
    <lineage>
        <taxon>Bacteria</taxon>
        <taxon>Bacillati</taxon>
        <taxon>Actinomycetota</taxon>
        <taxon>Actinomycetes</taxon>
        <taxon>Pseudonocardiales</taxon>
        <taxon>Pseudonocardiaceae</taxon>
        <taxon>Actinomycetospora</taxon>
    </lineage>
</organism>
<evidence type="ECO:0000256" key="6">
    <source>
        <dbReference type="SAM" id="MobiDB-lite"/>
    </source>
</evidence>
<keyword evidence="4" id="KW-0804">Transcription</keyword>
<evidence type="ECO:0000256" key="3">
    <source>
        <dbReference type="ARBA" id="ARBA00023125"/>
    </source>
</evidence>
<protein>
    <recommendedName>
        <fullName evidence="7">OmpR/PhoB-type domain-containing protein</fullName>
    </recommendedName>
</protein>
<dbReference type="InterPro" id="IPR036388">
    <property type="entry name" value="WH-like_DNA-bd_sf"/>
</dbReference>
<dbReference type="PANTHER" id="PTHR35807:SF1">
    <property type="entry name" value="TRANSCRIPTIONAL REGULATOR REDD"/>
    <property type="match status" value="1"/>
</dbReference>
<evidence type="ECO:0000259" key="7">
    <source>
        <dbReference type="PROSITE" id="PS51755"/>
    </source>
</evidence>
<dbReference type="SUPFAM" id="SSF46894">
    <property type="entry name" value="C-terminal effector domain of the bipartite response regulators"/>
    <property type="match status" value="1"/>
</dbReference>
<dbReference type="PANTHER" id="PTHR35807">
    <property type="entry name" value="TRANSCRIPTIONAL REGULATOR REDD-RELATED"/>
    <property type="match status" value="1"/>
</dbReference>
<dbReference type="PROSITE" id="PS51755">
    <property type="entry name" value="OMPR_PHOB"/>
    <property type="match status" value="1"/>
</dbReference>
<dbReference type="InterPro" id="IPR011990">
    <property type="entry name" value="TPR-like_helical_dom_sf"/>
</dbReference>
<dbReference type="SMART" id="SM01043">
    <property type="entry name" value="BTAD"/>
    <property type="match status" value="1"/>
</dbReference>
<dbReference type="Gene3D" id="3.40.50.300">
    <property type="entry name" value="P-loop containing nucleotide triphosphate hydrolases"/>
    <property type="match status" value="1"/>
</dbReference>
<gene>
    <name evidence="8" type="ORF">GCM10023203_32590</name>
</gene>
<accession>A0ABP9EHY2</accession>
<evidence type="ECO:0000256" key="5">
    <source>
        <dbReference type="PROSITE-ProRule" id="PRU01091"/>
    </source>
</evidence>
<dbReference type="InterPro" id="IPR016032">
    <property type="entry name" value="Sig_transdc_resp-reg_C-effctor"/>
</dbReference>
<evidence type="ECO:0000256" key="2">
    <source>
        <dbReference type="ARBA" id="ARBA00023015"/>
    </source>
</evidence>
<name>A0ABP9EHY2_9PSEU</name>
<dbReference type="Pfam" id="PF03704">
    <property type="entry name" value="BTAD"/>
    <property type="match status" value="1"/>
</dbReference>
<keyword evidence="3 5" id="KW-0238">DNA-binding</keyword>
<comment type="similarity">
    <text evidence="1">Belongs to the AfsR/DnrI/RedD regulatory family.</text>
</comment>
<dbReference type="SUPFAM" id="SSF52540">
    <property type="entry name" value="P-loop containing nucleoside triphosphate hydrolases"/>
    <property type="match status" value="1"/>
</dbReference>
<reference evidence="9" key="1">
    <citation type="journal article" date="2019" name="Int. J. Syst. Evol. Microbiol.">
        <title>The Global Catalogue of Microorganisms (GCM) 10K type strain sequencing project: providing services to taxonomists for standard genome sequencing and annotation.</title>
        <authorList>
            <consortium name="The Broad Institute Genomics Platform"/>
            <consortium name="The Broad Institute Genome Sequencing Center for Infectious Disease"/>
            <person name="Wu L."/>
            <person name="Ma J."/>
        </authorList>
    </citation>
    <scope>NUCLEOTIDE SEQUENCE [LARGE SCALE GENOMIC DNA]</scope>
    <source>
        <strain evidence="9">JCM 17983</strain>
    </source>
</reference>
<feature type="domain" description="OmpR/PhoB-type" evidence="7">
    <location>
        <begin position="1"/>
        <end position="105"/>
    </location>
</feature>
<feature type="region of interest" description="Disordered" evidence="6">
    <location>
        <begin position="256"/>
        <end position="283"/>
    </location>
</feature>
<dbReference type="CDD" id="cd15831">
    <property type="entry name" value="BTAD"/>
    <property type="match status" value="1"/>
</dbReference>
<dbReference type="Proteomes" id="UP001500457">
    <property type="component" value="Unassembled WGS sequence"/>
</dbReference>
<keyword evidence="2" id="KW-0805">Transcription regulation</keyword>